<protein>
    <submittedName>
        <fullName evidence="2">Phasin</fullName>
    </submittedName>
</protein>
<evidence type="ECO:0000259" key="1">
    <source>
        <dbReference type="Pfam" id="PF09361"/>
    </source>
</evidence>
<reference evidence="2 3" key="1">
    <citation type="submission" date="2007-10" db="EMBL/GenBank/DDBJ databases">
        <authorList>
            <person name="Wagner-Dobler I."/>
            <person name="Ferriera S."/>
            <person name="Johnson J."/>
            <person name="Kravitz S."/>
            <person name="Beeson K."/>
            <person name="Sutton G."/>
            <person name="Rogers Y.-H."/>
            <person name="Friedman R."/>
            <person name="Frazier M."/>
            <person name="Venter J.C."/>
        </authorList>
    </citation>
    <scope>NUCLEOTIDE SEQUENCE [LARGE SCALE GENOMIC DNA]</scope>
    <source>
        <strain evidence="2 3">DFL-43</strain>
    </source>
</reference>
<feature type="domain" description="Phasin" evidence="1">
    <location>
        <begin position="44"/>
        <end position="140"/>
    </location>
</feature>
<dbReference type="NCBIfam" id="TIGR01985">
    <property type="entry name" value="phasin_2"/>
    <property type="match status" value="1"/>
</dbReference>
<dbReference type="AlphaFoldDB" id="A9CZ07"/>
<dbReference type="STRING" id="411684.HPDFL43_00740"/>
<keyword evidence="3" id="KW-1185">Reference proteome</keyword>
<dbReference type="HOGENOM" id="CLU_119062_0_1_5"/>
<dbReference type="Proteomes" id="UP000004291">
    <property type="component" value="Chromosome"/>
</dbReference>
<sequence>MATKKTATTAEMFEFPAFDMTKMADGYREMADKSVNQTKEAYAKVKSAAEDTTKAIEATLENAQAGTVELSLKAIDTARMNAEASLSHMEALLGVKSVAQMFELQTAFMRKQAELMVDQTKVMQEAAKKVAEDVSKPVKAVSEKAMAEFKVA</sequence>
<dbReference type="RefSeq" id="WP_007195940.1">
    <property type="nucleotide sequence ID" value="NZ_CM002917.1"/>
</dbReference>
<dbReference type="InterPro" id="IPR018968">
    <property type="entry name" value="Phasin"/>
</dbReference>
<name>A9CZ07_HOEPD</name>
<dbReference type="InterPro" id="IPR010234">
    <property type="entry name" value="Phasin_subfam-2"/>
</dbReference>
<dbReference type="eggNOG" id="COG5490">
    <property type="taxonomic scope" value="Bacteria"/>
</dbReference>
<reference evidence="2 3" key="2">
    <citation type="submission" date="2012-06" db="EMBL/GenBank/DDBJ databases">
        <authorList>
            <person name="Fiebig A."/>
        </authorList>
    </citation>
    <scope>NUCLEOTIDE SEQUENCE [LARGE SCALE GENOMIC DNA]</scope>
    <source>
        <strain evidence="2 3">DFL-43</strain>
    </source>
</reference>
<comment type="caution">
    <text evidence="2">The sequence shown here is derived from an EMBL/GenBank/DDBJ whole genome shotgun (WGS) entry which is preliminary data.</text>
</comment>
<dbReference type="EMBL" id="ABIA03000002">
    <property type="protein sequence ID" value="EDQ34679.1"/>
    <property type="molecule type" value="Genomic_DNA"/>
</dbReference>
<dbReference type="Pfam" id="PF09361">
    <property type="entry name" value="Phasin_2"/>
    <property type="match status" value="1"/>
</dbReference>
<evidence type="ECO:0000313" key="2">
    <source>
        <dbReference type="EMBL" id="EDQ34679.1"/>
    </source>
</evidence>
<organism evidence="2 3">
    <name type="scientific">Hoeflea phototrophica (strain DSM 17068 / NCIMB 14078 / DFL-43)</name>
    <dbReference type="NCBI Taxonomy" id="411684"/>
    <lineage>
        <taxon>Bacteria</taxon>
        <taxon>Pseudomonadati</taxon>
        <taxon>Pseudomonadota</taxon>
        <taxon>Alphaproteobacteria</taxon>
        <taxon>Hyphomicrobiales</taxon>
        <taxon>Rhizobiaceae</taxon>
        <taxon>Hoeflea</taxon>
    </lineage>
</organism>
<gene>
    <name evidence="2" type="ORF">HPDFL43_00740</name>
</gene>
<dbReference type="OrthoDB" id="8479257at2"/>
<proteinExistence type="predicted"/>
<accession>A9CZ07</accession>
<evidence type="ECO:0000313" key="3">
    <source>
        <dbReference type="Proteomes" id="UP000004291"/>
    </source>
</evidence>